<dbReference type="InterPro" id="IPR001173">
    <property type="entry name" value="Glyco_trans_2-like"/>
</dbReference>
<proteinExistence type="inferred from homology"/>
<dbReference type="PANTHER" id="PTHR43630">
    <property type="entry name" value="POLY-BETA-1,6-N-ACETYL-D-GLUCOSAMINE SYNTHASE"/>
    <property type="match status" value="1"/>
</dbReference>
<sequence length="361" mass="42310">MQNRIRLNMIVKNEAHVILRCLASVKPWIDSWCIVDTGSTDGTQQIIQDYLKDIPGKLYERPWKNFGYNRTEALELAVGDALDETDYLLFIDADEQLQAEPNFEIPKLTGDAYYFSVIYGGLRYRRNAMVSARLTWSWKGVLHEYLQAEQPHKWQTLTGLNIFVKHDGARAKNADTYLKDIALLEQGLKDEPDNLRYMFYLAQSYRDAGLKEKSREFYLKRAAAQGWEEERWMARFRAAQLAELMGMDEVIIYREYLQCWITKQHRAEPLYELARYYRNKKDFDLACYFAAQAVEIPLPAEGLFIDASVYQWRALDELSVSASYCQAYRVAGKAAITKLFDEQHFPESQRQRLLDNQKFYQ</sequence>
<evidence type="ECO:0000259" key="2">
    <source>
        <dbReference type="Pfam" id="PF00535"/>
    </source>
</evidence>
<evidence type="ECO:0000313" key="4">
    <source>
        <dbReference type="Proteomes" id="UP001243195"/>
    </source>
</evidence>
<evidence type="ECO:0000256" key="1">
    <source>
        <dbReference type="ARBA" id="ARBA00038494"/>
    </source>
</evidence>
<dbReference type="Pfam" id="PF00535">
    <property type="entry name" value="Glycos_transf_2"/>
    <property type="match status" value="1"/>
</dbReference>
<gene>
    <name evidence="3" type="ORF">RFH51_15935</name>
</gene>
<organism evidence="3 4">
    <name type="scientific">Acinetobacter gerneri</name>
    <dbReference type="NCBI Taxonomy" id="202952"/>
    <lineage>
        <taxon>Bacteria</taxon>
        <taxon>Pseudomonadati</taxon>
        <taxon>Pseudomonadota</taxon>
        <taxon>Gammaproteobacteria</taxon>
        <taxon>Moraxellales</taxon>
        <taxon>Moraxellaceae</taxon>
        <taxon>Acinetobacter</taxon>
    </lineage>
</organism>
<reference evidence="3" key="1">
    <citation type="submission" date="2023-08" db="EMBL/GenBank/DDBJ databases">
        <title>Emergence of clinically-relevant ST2 carbapenem-resistant Acinetobacter baumannii strains in hospital sewages in Zhejiang, East of China.</title>
        <authorList>
            <person name="Kaichao C."/>
            <person name="Zhang R."/>
        </authorList>
    </citation>
    <scope>NUCLEOTIDE SEQUENCE</scope>
    <source>
        <strain evidence="3">M-SY-60</strain>
    </source>
</reference>
<dbReference type="EC" id="2.4.-.-" evidence="3"/>
<feature type="domain" description="Glycosyltransferase 2-like" evidence="2">
    <location>
        <begin position="9"/>
        <end position="100"/>
    </location>
</feature>
<dbReference type="RefSeq" id="WP_308957099.1">
    <property type="nucleotide sequence ID" value="NZ_JAVICY010000032.1"/>
</dbReference>
<dbReference type="SUPFAM" id="SSF53448">
    <property type="entry name" value="Nucleotide-diphospho-sugar transferases"/>
    <property type="match status" value="1"/>
</dbReference>
<accession>A0AAW8JKA5</accession>
<dbReference type="InterPro" id="IPR029044">
    <property type="entry name" value="Nucleotide-diphossugar_trans"/>
</dbReference>
<dbReference type="GO" id="GO:0016757">
    <property type="term" value="F:glycosyltransferase activity"/>
    <property type="evidence" value="ECO:0007669"/>
    <property type="project" value="UniProtKB-KW"/>
</dbReference>
<keyword evidence="3" id="KW-0328">Glycosyltransferase</keyword>
<dbReference type="Gene3D" id="1.25.40.10">
    <property type="entry name" value="Tetratricopeptide repeat domain"/>
    <property type="match status" value="1"/>
</dbReference>
<comment type="similarity">
    <text evidence="1">Belongs to the glycosyltransferase 2 family. WaaE/KdtX subfamily.</text>
</comment>
<keyword evidence="3" id="KW-0808">Transferase</keyword>
<dbReference type="EMBL" id="JAVIDA010000029">
    <property type="protein sequence ID" value="MDQ9072944.1"/>
    <property type="molecule type" value="Genomic_DNA"/>
</dbReference>
<dbReference type="Proteomes" id="UP001243195">
    <property type="component" value="Unassembled WGS sequence"/>
</dbReference>
<dbReference type="AlphaFoldDB" id="A0AAW8JKA5"/>
<dbReference type="InterPro" id="IPR011990">
    <property type="entry name" value="TPR-like_helical_dom_sf"/>
</dbReference>
<dbReference type="PANTHER" id="PTHR43630:SF2">
    <property type="entry name" value="GLYCOSYLTRANSFERASE"/>
    <property type="match status" value="1"/>
</dbReference>
<protein>
    <submittedName>
        <fullName evidence="3">Glycosyltransferase</fullName>
        <ecNumber evidence="3">2.4.-.-</ecNumber>
    </submittedName>
</protein>
<evidence type="ECO:0000313" key="3">
    <source>
        <dbReference type="EMBL" id="MDQ9072944.1"/>
    </source>
</evidence>
<comment type="caution">
    <text evidence="3">The sequence shown here is derived from an EMBL/GenBank/DDBJ whole genome shotgun (WGS) entry which is preliminary data.</text>
</comment>
<name>A0AAW8JKA5_9GAMM</name>
<dbReference type="Gene3D" id="3.90.550.10">
    <property type="entry name" value="Spore Coat Polysaccharide Biosynthesis Protein SpsA, Chain A"/>
    <property type="match status" value="1"/>
</dbReference>